<dbReference type="InterPro" id="IPR008969">
    <property type="entry name" value="CarboxyPept-like_regulatory"/>
</dbReference>
<accession>A0A165ZEN4</accession>
<dbReference type="OrthoDB" id="77946at2157"/>
<dbReference type="EMBL" id="LWMT01000270">
    <property type="protein sequence ID" value="KZX10614.1"/>
    <property type="molecule type" value="Genomic_DNA"/>
</dbReference>
<evidence type="ECO:0000313" key="2">
    <source>
        <dbReference type="EMBL" id="KZX10614.1"/>
    </source>
</evidence>
<dbReference type="Pfam" id="PF01345">
    <property type="entry name" value="DUF11"/>
    <property type="match status" value="3"/>
</dbReference>
<feature type="domain" description="DUF11" evidence="1">
    <location>
        <begin position="2507"/>
        <end position="2615"/>
    </location>
</feature>
<dbReference type="SUPFAM" id="SSF49464">
    <property type="entry name" value="Carboxypeptidase regulatory domain-like"/>
    <property type="match status" value="1"/>
</dbReference>
<gene>
    <name evidence="2" type="ORF">MBFIL_17120</name>
</gene>
<evidence type="ECO:0000259" key="1">
    <source>
        <dbReference type="Pfam" id="PF01345"/>
    </source>
</evidence>
<dbReference type="Proteomes" id="UP000077066">
    <property type="component" value="Unassembled WGS sequence"/>
</dbReference>
<keyword evidence="3" id="KW-1185">Reference proteome</keyword>
<comment type="caution">
    <text evidence="2">The sequence shown here is derived from an EMBL/GenBank/DDBJ whole genome shotgun (WGS) entry which is preliminary data.</text>
</comment>
<reference evidence="2 3" key="1">
    <citation type="submission" date="2016-04" db="EMBL/GenBank/DDBJ databases">
        <title>Genome sequence of Methanobrevibacter filiformis DSM 11501.</title>
        <authorList>
            <person name="Poehlein A."/>
            <person name="Seedorf H."/>
            <person name="Daniel R."/>
        </authorList>
    </citation>
    <scope>NUCLEOTIDE SEQUENCE [LARGE SCALE GENOMIC DNA]</scope>
    <source>
        <strain evidence="2 3">DSM 11501</strain>
    </source>
</reference>
<dbReference type="RefSeq" id="WP_066973650.1">
    <property type="nucleotide sequence ID" value="NZ_LWMT01000270.1"/>
</dbReference>
<evidence type="ECO:0000313" key="3">
    <source>
        <dbReference type="Proteomes" id="UP000077066"/>
    </source>
</evidence>
<dbReference type="InterPro" id="IPR001434">
    <property type="entry name" value="OmcB-like_DUF11"/>
</dbReference>
<proteinExistence type="predicted"/>
<feature type="domain" description="DUF11" evidence="1">
    <location>
        <begin position="2393"/>
        <end position="2502"/>
    </location>
</feature>
<name>A0A165ZEN4_9EURY</name>
<sequence length="2877" mass="298983">MVINSVPDSKVNSSVSVNGTLKDEYGDNVSGVTVIVTVDGFNYTSTTDNNGNWNITYLVNSSSEISVVATFAGDVNYTAAVNSTEFGGVLINTILVINLVPDSKVNSSVSVNGTLKDEYGDNVSGVTVIVTVDGFNYTSITDSNGDWNITYLVNSSSEISVVATFVGDVNYTAAVNSAEFGGVLINTTLVINLVPDSKVNSSVSVNGTLKDEYGNNVSGATVIVTVNGFNYTSTTDNNGNWNITYLVNSSSEISVVATFVGDVNYTAAVNSAEFGGVLINTTLVINSVPDSKVNSSVSVNGTLKDEYGNNVSGVTVIVTVDGFNYNSTTDSNGNWNITYLVNSTELFNVVAEFVGDVNYTSVTNSTSFYGLPLNSTLVINPVLGTKLNSSVSINGTLLDENNHAITGVIATVTVNGVNHNITTDNNGKWNITYLVNSTGSINVVVVFNGNANYTGATDSLGFNGLALNSTLVINSVPDSKVNSTVSVNGTLLDENNRAISGVAVVVTVNGVSYNSTTDGSGKWNITYLVGSTGSINVGAVFDGNVNYTGATDSVGFNGLVLNSTLLINSVPDSKVNSSVSINGTLLDENNRAISGVTVFVIVNGVNYNITTDGEGKWNITYLVGSTGLFNVVAVFDGNVNYTGATNTTTFNGLVLNSILVINPVPSTDMNSSVNIKGTLSDEKNNPITGVVVSVTVNGVKYTPTTDNNGNWNITYLVNSTGIVNVVAVFDGNVNYTGATNSSVFNGLALNSTLVINPVPNTKMNTNVSINGTLLDENQNAITYVTVSVTINGVSYNGTTDGSGKWNITYLVNSTGSFNVVGAFDGNVNYTSATNSTSFNGLALNSTLVINPVPNTKVNTNVSIKGTLLYGNNNAINGVIVSITVNGANYTINTDTEGKWNITYFVNSTGSFNVVGAFDGNVNYAGATNSTSFNGLALNSTLVINSVPNAKVNSSVSINGTLLDGGSNPIGGVVVSVTVNGVSYTGTTDGSGKWDITYLVNSTGSFNVVGAFDGNANYAGATNSTSFNGLALNSTLVINSVPNIKVNSSVSVNGTLLDGGSNPIGGVVVSVTVNGVNYTGTTDGSGKWNITYLVNSTGLFNVVGAFDGNVNYVGATNSTSFNGLALNSTLVINSVPNIKVNSSVSINGTLLDEKNDPISNVTVFVTVNGVNYTRTTDGSGKWNITYFVNSTGSFNVVGAFEGNAVYTGATNSTSFNGLALNSTLVINSVLENVSVNNNVSINGTLLDEKNDPISGVTISVTVNSINYNITADNGGNWNITYLVNSTGIVNVVAVFDGNAVYTGATNSTSFNGVPLNSTLIVNPVPNTKINTSVSINGTLLDENNGPFAGADVFVTVNGVNYNSTTDGSGNWNITYLVNSTGIVNVVATFDGNVNYTGATNSTGFNGVALNSILVINPVPGSNVNSSVSINGTLLDENNNSIAGADVIATVNGVNYTGITDGSGNWNITYLVNSTGSFNVVVVFNGNTYYTGATNSTSFNGVALNSTLVINSVPNTKVNTSVSINGTLLDENNNSIAGVNVSVTVNGVNYTGITDGSGRWSVNYLVNSTGLFNVVAVFDGNAVYTGATNSIGFSGVALNSTLVIITPIPNTKVNTKVSINGTLLDENNNSIAGVNVYVTVNGVNYTRTTDNAGKWNVTYLVNSTVLFNVVAVFDGNSIYTGATNSTGFNGLALNSNLIVNPVSGTKVNSGVSINGTLLDERNNSIAGVNVSVTVNGVNYTGITDGSGRWSVNYLVNSTGLFNVVAVFDGNVNYTGASNSTSFSGVALSSNLVVNFVPDTKVNISVSINGTLLDGNNNSIVGVSVFVTVNGVNYTGITDGSGKWNVTYLVNSTGLFNVVTKFGGNVIYTGASNSASFSGLALNSNLVVNPVAGAKLNSSVSINGTLLDERNNPIAGVNVSVTVNGVNYTGTTDGSGKWNITYLVNSTGSFNIVAVFNGNVNYTGASNGTSFSGLDLYSTLVVNPVAGAKLNSSVSINGTLLDENNRSIAGVSVVVVVNGVNYTGTTDGSGRWSVNYLVNSTGIVNVVAVFGGNVNYAGSTRGTSFSGLALNSTLVVNPVAGAKLNSSVSINGTLLDENNRSIAGVSVVVAVNGVNYTGTTDGSGRWSVSYLVNSTGIVNVVAVFGGNVNYAGSTRGTSFSGLALNSTLVVNPVAGAKLNSSVSINGTLLDENNRSIAGVSVVVAVNGVNYTGTTDGSGRWSVSYLVNSTGIVNVVAVFKGNVNYTGATNGTSFNVTSDNVNISIIKIASVNGVNTDVSNVHIGNIVIYTINVVNNGANGATGVIVTDILDSTKLKFNKASVTQGSYNNDKGLWTIGGLGAGKTVTLTINVTVIAIGNISNSANISANEKNINSKNKSTVNITVSDVNISMSMVSNVTGGTNPHYGDVVSYKITITNNGITDGHGVNLTDILGNKLKFISYSTTDGSKYDQNTGIWSIGTFKAGSTVALTINAKINDLGEINNAAKINTKESNINNKTNNSIKFTVNNVNLTITKTNNITGKAQIEDYVEYTIKVTNNGLTTASNFNILEKLGSRLQFISYSSNIGTYNDISGSWNISSLSSGKIATLTIKAKIISTGTIKNTATINTTVDNIGTNNSSISIVSEEIPSQISTINVIGTVDNSVIIESILKDNKGNPIVNKEVKFYVNGEFVGTAMTNVKGVARFSYVPKTVGKFTYTSIFTDPTGVYGASRSSQSNVIVNKDKITLALKLPTGYVGDKKTIKVKATNSEGKLVPNKKFTVYINGKKVGTYKTNSKGEFAIKTTLKSSNKLQIKFAGDSKYDKLSKKYTYKAKTKEKTITTVYYTKTKYTKAVNLTAKLTNGKGKALAGKYIKFYVAGKYVGKAKTNKKGIAVFKYTPKKK</sequence>
<protein>
    <recommendedName>
        <fullName evidence="1">DUF11 domain-containing protein</fullName>
    </recommendedName>
</protein>
<dbReference type="PATRIC" id="fig|55758.3.peg.1926"/>
<organism evidence="2 3">
    <name type="scientific">Methanobrevibacter filiformis</name>
    <dbReference type="NCBI Taxonomy" id="55758"/>
    <lineage>
        <taxon>Archaea</taxon>
        <taxon>Methanobacteriati</taxon>
        <taxon>Methanobacteriota</taxon>
        <taxon>Methanomada group</taxon>
        <taxon>Methanobacteria</taxon>
        <taxon>Methanobacteriales</taxon>
        <taxon>Methanobacteriaceae</taxon>
        <taxon>Methanobrevibacter</taxon>
    </lineage>
</organism>
<feature type="domain" description="DUF11" evidence="1">
    <location>
        <begin position="2273"/>
        <end position="2374"/>
    </location>
</feature>